<accession>A5FC92</accession>
<dbReference type="RefSeq" id="WP_012026134.1">
    <property type="nucleotide sequence ID" value="NC_009441.1"/>
</dbReference>
<gene>
    <name evidence="2" type="ordered locus">Fjoh_4160</name>
</gene>
<dbReference type="KEGG" id="fjo:Fjoh_4160"/>
<dbReference type="AlphaFoldDB" id="A5FC92"/>
<dbReference type="STRING" id="376686.Fjoh_4160"/>
<evidence type="ECO:0000313" key="3">
    <source>
        <dbReference type="Proteomes" id="UP000006694"/>
    </source>
</evidence>
<name>A5FC92_FLAJ1</name>
<dbReference type="InterPro" id="IPR037883">
    <property type="entry name" value="Knr4/Smi1-like_sf"/>
</dbReference>
<dbReference type="InterPro" id="IPR018958">
    <property type="entry name" value="Knr4/Smi1-like_dom"/>
</dbReference>
<evidence type="ECO:0000313" key="2">
    <source>
        <dbReference type="EMBL" id="ABQ07168.1"/>
    </source>
</evidence>
<dbReference type="eggNOG" id="ENOG5032R8D">
    <property type="taxonomic scope" value="Bacteria"/>
</dbReference>
<proteinExistence type="predicted"/>
<feature type="domain" description="Knr4/Smi1-like" evidence="1">
    <location>
        <begin position="12"/>
        <end position="156"/>
    </location>
</feature>
<dbReference type="SUPFAM" id="SSF160631">
    <property type="entry name" value="SMI1/KNR4-like"/>
    <property type="match status" value="1"/>
</dbReference>
<dbReference type="GeneID" id="31767078"/>
<organism evidence="2 3">
    <name type="scientific">Flavobacterium johnsoniae (strain ATCC 17061 / DSM 2064 / JCM 8514 / BCRC 14874 / CCUG 350202 / NBRC 14942 / NCIMB 11054 / UW101)</name>
    <name type="common">Cytophaga johnsonae</name>
    <dbReference type="NCBI Taxonomy" id="376686"/>
    <lineage>
        <taxon>Bacteria</taxon>
        <taxon>Pseudomonadati</taxon>
        <taxon>Bacteroidota</taxon>
        <taxon>Flavobacteriia</taxon>
        <taxon>Flavobacteriales</taxon>
        <taxon>Flavobacteriaceae</taxon>
        <taxon>Flavobacterium</taxon>
    </lineage>
</organism>
<evidence type="ECO:0000259" key="1">
    <source>
        <dbReference type="SMART" id="SM00860"/>
    </source>
</evidence>
<dbReference type="HOGENOM" id="CLU_1193392_0_0_10"/>
<reference evidence="2 3" key="1">
    <citation type="journal article" date="2009" name="Appl. Environ. Microbiol.">
        <title>Novel features of the polysaccharide-digesting gliding bacterium Flavobacterium johnsoniae as revealed by genome sequence analysis.</title>
        <authorList>
            <person name="McBride M.J."/>
            <person name="Xie G."/>
            <person name="Martens E.C."/>
            <person name="Lapidus A."/>
            <person name="Henrissat B."/>
            <person name="Rhodes R.G."/>
            <person name="Goltsman E."/>
            <person name="Wang W."/>
            <person name="Xu J."/>
            <person name="Hunnicutt D.W."/>
            <person name="Staroscik A.M."/>
            <person name="Hoover T.R."/>
            <person name="Cheng Y.Q."/>
            <person name="Stein J.L."/>
        </authorList>
    </citation>
    <scope>NUCLEOTIDE SEQUENCE [LARGE SCALE GENOMIC DNA]</scope>
    <source>
        <strain evidence="3">ATCC 17061 / DSM 2064 / JCM 8514 / BCRC 14874 / CCUG 350202 / NBRC 14942 / NCIMB 11054 / UW101</strain>
    </source>
</reference>
<protein>
    <recommendedName>
        <fullName evidence="1">Knr4/Smi1-like domain-containing protein</fullName>
    </recommendedName>
</protein>
<dbReference type="EMBL" id="CP000685">
    <property type="protein sequence ID" value="ABQ07168.1"/>
    <property type="molecule type" value="Genomic_DNA"/>
</dbReference>
<dbReference type="Pfam" id="PF09346">
    <property type="entry name" value="SMI1_KNR4"/>
    <property type="match status" value="1"/>
</dbReference>
<sequence length="232" mass="27041">MTNLYIIGEPKPLSKPEIEEIDNQISFSLPPDYKAFLILYGLGSINELVMMQQPDKDFIKSNFSDYMDFWTLTEKEEQLILNSLTIAATIDGDIITVINNNENPIVLLPRHSDEVIYFENLENVINYYAEKYKLGNDLYFDPSYNFAQEYISFIKNGSLNKTLFDTVHQIFLDQIPVDKSYNLQTQPKYIIQKIGGWVYFDNIGKSAVRVKYQKQFKTETDKIVKLINDQIK</sequence>
<keyword evidence="3" id="KW-1185">Reference proteome</keyword>
<dbReference type="Proteomes" id="UP000006694">
    <property type="component" value="Chromosome"/>
</dbReference>
<dbReference type="Gene3D" id="3.40.1580.10">
    <property type="entry name" value="SMI1/KNR4-like"/>
    <property type="match status" value="1"/>
</dbReference>
<dbReference type="OrthoDB" id="1415632at2"/>
<dbReference type="SMART" id="SM00860">
    <property type="entry name" value="SMI1_KNR4"/>
    <property type="match status" value="1"/>
</dbReference>